<dbReference type="GO" id="GO:0004674">
    <property type="term" value="F:protein serine/threonine kinase activity"/>
    <property type="evidence" value="ECO:0007669"/>
    <property type="project" value="UniProtKB-EC"/>
</dbReference>
<sequence>MADFTDQQFGNYRLLHSLGVGGAGEVYLGEHVRLGEKAALKILYMRLAAEDHNLFLQEARTVADLRHPHIVRVLDFDIQRGQPFLVLDYIPQGSLAQRYPRDSQVRLPLAQVANYVTQVASALQYAHDRHIIHRDIKPANILIGEQDQLLVSDFSLATIAHGSASTQEQTSLGTLAYMAPEQLQGLPGPASDQYSLAVTAYLWLTGGLPFQGSLTEIIAQHLSAPVPLLRPQVPELSDEAERVLMTALAKNPAERFDSVQAFAAAFAQACQLEQKQAPASQPDIIATPAPGQAPNASQNNPVPQATMQNNPMSVPLAPLTAVPQGPAQTTGRGLVTPLSALGSTLICAILLLVGHALMGYVTTEIYFVFNVFYCLVLGWSVARRAAKFRIFLLLCLLGNLFLFAANFYAIKANGYWYTNNADYLYRTPFIMICIAIIAGSLSYLAILKYVDSLQLQRVGVTDKVSKLATQQQMGRFINSFGTSKRLKIETSGISVSLFIGLGLLLVVFLSRFLINYLFILLVLACIYIFRDMLSKRPTEKIYLYADGLIIPTTGGLLAVHWHEISHLAFPNILISRTGTQITLPEVTEDFQQLHTTIQQHVMRPQVPSQP</sequence>
<keyword evidence="5" id="KW-0067">ATP-binding</keyword>
<evidence type="ECO:0000256" key="1">
    <source>
        <dbReference type="ARBA" id="ARBA00012513"/>
    </source>
</evidence>
<gene>
    <name evidence="9" type="ORF">KDW_45590</name>
</gene>
<keyword evidence="10" id="KW-1185">Reference proteome</keyword>
<evidence type="ECO:0000313" key="10">
    <source>
        <dbReference type="Proteomes" id="UP000326912"/>
    </source>
</evidence>
<keyword evidence="4" id="KW-0418">Kinase</keyword>
<dbReference type="EC" id="2.7.11.1" evidence="1"/>
<evidence type="ECO:0000256" key="3">
    <source>
        <dbReference type="ARBA" id="ARBA00022741"/>
    </source>
</evidence>
<dbReference type="GO" id="GO:0005524">
    <property type="term" value="F:ATP binding"/>
    <property type="evidence" value="ECO:0007669"/>
    <property type="project" value="UniProtKB-KW"/>
</dbReference>
<comment type="caution">
    <text evidence="9">The sequence shown here is derived from an EMBL/GenBank/DDBJ whole genome shotgun (WGS) entry which is preliminary data.</text>
</comment>
<feature type="transmembrane region" description="Helical" evidence="7">
    <location>
        <begin position="429"/>
        <end position="447"/>
    </location>
</feature>
<reference evidence="9 10" key="1">
    <citation type="submission" date="2019-10" db="EMBL/GenBank/DDBJ databases">
        <title>Dictyobacter vulcani sp. nov., within the class Ktedonobacteria, isolated from soil of volcanic Mt. Zao.</title>
        <authorList>
            <person name="Zheng Y."/>
            <person name="Wang C.M."/>
            <person name="Sakai Y."/>
            <person name="Abe K."/>
            <person name="Yokota A."/>
            <person name="Yabe S."/>
        </authorList>
    </citation>
    <scope>NUCLEOTIDE SEQUENCE [LARGE SCALE GENOMIC DNA]</scope>
    <source>
        <strain evidence="9 10">W12</strain>
    </source>
</reference>
<feature type="transmembrane region" description="Helical" evidence="7">
    <location>
        <begin position="541"/>
        <end position="561"/>
    </location>
</feature>
<organism evidence="9 10">
    <name type="scientific">Dictyobacter vulcani</name>
    <dbReference type="NCBI Taxonomy" id="2607529"/>
    <lineage>
        <taxon>Bacteria</taxon>
        <taxon>Bacillati</taxon>
        <taxon>Chloroflexota</taxon>
        <taxon>Ktedonobacteria</taxon>
        <taxon>Ktedonobacterales</taxon>
        <taxon>Dictyobacteraceae</taxon>
        <taxon>Dictyobacter</taxon>
    </lineage>
</organism>
<evidence type="ECO:0000256" key="4">
    <source>
        <dbReference type="ARBA" id="ARBA00022777"/>
    </source>
</evidence>
<feature type="compositionally biased region" description="Polar residues" evidence="6">
    <location>
        <begin position="294"/>
        <end position="309"/>
    </location>
</feature>
<feature type="domain" description="Protein kinase" evidence="8">
    <location>
        <begin position="12"/>
        <end position="267"/>
    </location>
</feature>
<evidence type="ECO:0000259" key="8">
    <source>
        <dbReference type="PROSITE" id="PS50011"/>
    </source>
</evidence>
<feature type="transmembrane region" description="Helical" evidence="7">
    <location>
        <begin position="513"/>
        <end position="529"/>
    </location>
</feature>
<dbReference type="InterPro" id="IPR008271">
    <property type="entry name" value="Ser/Thr_kinase_AS"/>
</dbReference>
<dbReference type="RefSeq" id="WP_162005508.1">
    <property type="nucleotide sequence ID" value="NZ_BKZW01000002.1"/>
</dbReference>
<dbReference type="PANTHER" id="PTHR43289:SF6">
    <property type="entry name" value="SERINE_THREONINE-PROTEIN KINASE NEKL-3"/>
    <property type="match status" value="1"/>
</dbReference>
<feature type="transmembrane region" description="Helical" evidence="7">
    <location>
        <begin position="365"/>
        <end position="382"/>
    </location>
</feature>
<dbReference type="InterPro" id="IPR000719">
    <property type="entry name" value="Prot_kinase_dom"/>
</dbReference>
<dbReference type="PANTHER" id="PTHR43289">
    <property type="entry name" value="MITOGEN-ACTIVATED PROTEIN KINASE KINASE KINASE 20-RELATED"/>
    <property type="match status" value="1"/>
</dbReference>
<evidence type="ECO:0000256" key="5">
    <source>
        <dbReference type="ARBA" id="ARBA00022840"/>
    </source>
</evidence>
<dbReference type="PROSITE" id="PS50011">
    <property type="entry name" value="PROTEIN_KINASE_DOM"/>
    <property type="match status" value="1"/>
</dbReference>
<dbReference type="EMBL" id="BKZW01000002">
    <property type="protein sequence ID" value="GER90397.1"/>
    <property type="molecule type" value="Genomic_DNA"/>
</dbReference>
<dbReference type="CDD" id="cd14014">
    <property type="entry name" value="STKc_PknB_like"/>
    <property type="match status" value="1"/>
</dbReference>
<proteinExistence type="predicted"/>
<dbReference type="Gene3D" id="1.10.510.10">
    <property type="entry name" value="Transferase(Phosphotransferase) domain 1"/>
    <property type="match status" value="1"/>
</dbReference>
<keyword evidence="7" id="KW-0812">Transmembrane</keyword>
<feature type="transmembrane region" description="Helical" evidence="7">
    <location>
        <begin position="389"/>
        <end position="409"/>
    </location>
</feature>
<evidence type="ECO:0000256" key="7">
    <source>
        <dbReference type="SAM" id="Phobius"/>
    </source>
</evidence>
<evidence type="ECO:0000313" key="9">
    <source>
        <dbReference type="EMBL" id="GER90397.1"/>
    </source>
</evidence>
<feature type="transmembrane region" description="Helical" evidence="7">
    <location>
        <begin position="488"/>
        <end position="507"/>
    </location>
</feature>
<protein>
    <recommendedName>
        <fullName evidence="1">non-specific serine/threonine protein kinase</fullName>
        <ecNumber evidence="1">2.7.11.1</ecNumber>
    </recommendedName>
</protein>
<dbReference type="SMART" id="SM00220">
    <property type="entry name" value="S_TKc"/>
    <property type="match status" value="1"/>
</dbReference>
<keyword evidence="7" id="KW-0472">Membrane</keyword>
<dbReference type="InterPro" id="IPR011009">
    <property type="entry name" value="Kinase-like_dom_sf"/>
</dbReference>
<keyword evidence="2" id="KW-0808">Transferase</keyword>
<name>A0A5J4KV59_9CHLR</name>
<evidence type="ECO:0000256" key="2">
    <source>
        <dbReference type="ARBA" id="ARBA00022679"/>
    </source>
</evidence>
<keyword evidence="3" id="KW-0547">Nucleotide-binding</keyword>
<dbReference type="Pfam" id="PF00069">
    <property type="entry name" value="Pkinase"/>
    <property type="match status" value="1"/>
</dbReference>
<dbReference type="AlphaFoldDB" id="A0A5J4KV59"/>
<dbReference type="Gene3D" id="3.30.200.20">
    <property type="entry name" value="Phosphorylase Kinase, domain 1"/>
    <property type="match status" value="1"/>
</dbReference>
<evidence type="ECO:0000256" key="6">
    <source>
        <dbReference type="SAM" id="MobiDB-lite"/>
    </source>
</evidence>
<dbReference type="Proteomes" id="UP000326912">
    <property type="component" value="Unassembled WGS sequence"/>
</dbReference>
<dbReference type="PROSITE" id="PS00108">
    <property type="entry name" value="PROTEIN_KINASE_ST"/>
    <property type="match status" value="1"/>
</dbReference>
<accession>A0A5J4KV59</accession>
<feature type="region of interest" description="Disordered" evidence="6">
    <location>
        <begin position="282"/>
        <end position="309"/>
    </location>
</feature>
<dbReference type="SUPFAM" id="SSF56112">
    <property type="entry name" value="Protein kinase-like (PK-like)"/>
    <property type="match status" value="1"/>
</dbReference>
<keyword evidence="7" id="KW-1133">Transmembrane helix</keyword>